<comment type="caution">
    <text evidence="2">The sequence shown here is derived from an EMBL/GenBank/DDBJ whole genome shotgun (WGS) entry which is preliminary data.</text>
</comment>
<keyword evidence="1" id="KW-0812">Transmembrane</keyword>
<dbReference type="EMBL" id="MFUR01000005">
    <property type="protein sequence ID" value="OGI87056.1"/>
    <property type="molecule type" value="Genomic_DNA"/>
</dbReference>
<evidence type="ECO:0000313" key="3">
    <source>
        <dbReference type="Proteomes" id="UP000177001"/>
    </source>
</evidence>
<protein>
    <submittedName>
        <fullName evidence="2">Uncharacterized protein</fullName>
    </submittedName>
</protein>
<proteinExistence type="predicted"/>
<evidence type="ECO:0000256" key="1">
    <source>
        <dbReference type="SAM" id="Phobius"/>
    </source>
</evidence>
<reference evidence="2 3" key="1">
    <citation type="journal article" date="2016" name="Nat. Commun.">
        <title>Thousands of microbial genomes shed light on interconnected biogeochemical processes in an aquifer system.</title>
        <authorList>
            <person name="Anantharaman K."/>
            <person name="Brown C.T."/>
            <person name="Hug L.A."/>
            <person name="Sharon I."/>
            <person name="Castelle C.J."/>
            <person name="Probst A.J."/>
            <person name="Thomas B.C."/>
            <person name="Singh A."/>
            <person name="Wilkins M.J."/>
            <person name="Karaoz U."/>
            <person name="Brodie E.L."/>
            <person name="Williams K.H."/>
            <person name="Hubbard S.S."/>
            <person name="Banfield J.F."/>
        </authorList>
    </citation>
    <scope>NUCLEOTIDE SEQUENCE [LARGE SCALE GENOMIC DNA]</scope>
</reference>
<keyword evidence="1" id="KW-0472">Membrane</keyword>
<feature type="transmembrane region" description="Helical" evidence="1">
    <location>
        <begin position="12"/>
        <end position="32"/>
    </location>
</feature>
<organism evidence="2 3">
    <name type="scientific">Candidatus Nomurabacteria bacterium RIFCSPLOWO2_01_FULL_36_16</name>
    <dbReference type="NCBI Taxonomy" id="1801767"/>
    <lineage>
        <taxon>Bacteria</taxon>
        <taxon>Candidatus Nomuraibacteriota</taxon>
    </lineage>
</organism>
<name>A0A1F6WYS5_9BACT</name>
<accession>A0A1F6WYS5</accession>
<sequence>MPKIKEMKKTLKIIFLIIVVIIVGYGGLYFLASKGIVPVNVVPDARTLYEGQVNIEPVSLVNINTQLKAKNIYHTVGTNSIEVYPHGPGFGLLSFTLTENFIKASKDIPGTPDPEKYKEEVRQDIRDIGELVTIKESTWKVINTTYPWTVIY</sequence>
<dbReference type="AlphaFoldDB" id="A0A1F6WYS5"/>
<evidence type="ECO:0000313" key="2">
    <source>
        <dbReference type="EMBL" id="OGI87056.1"/>
    </source>
</evidence>
<dbReference type="Proteomes" id="UP000177001">
    <property type="component" value="Unassembled WGS sequence"/>
</dbReference>
<keyword evidence="1" id="KW-1133">Transmembrane helix</keyword>
<gene>
    <name evidence="2" type="ORF">A3A91_00060</name>
</gene>